<feature type="transmembrane region" description="Helical" evidence="2">
    <location>
        <begin position="25"/>
        <end position="43"/>
    </location>
</feature>
<dbReference type="InterPro" id="IPR011330">
    <property type="entry name" value="Glyco_hydro/deAcase_b/a-brl"/>
</dbReference>
<feature type="compositionally biased region" description="Basic and acidic residues" evidence="1">
    <location>
        <begin position="12"/>
        <end position="22"/>
    </location>
</feature>
<keyword evidence="2" id="KW-0812">Transmembrane</keyword>
<gene>
    <name evidence="3" type="ORF">SS37A_10670</name>
</gene>
<accession>A0ABM8E6M3</accession>
<feature type="region of interest" description="Disordered" evidence="1">
    <location>
        <begin position="1"/>
        <end position="22"/>
    </location>
</feature>
<evidence type="ECO:0000313" key="4">
    <source>
        <dbReference type="Proteomes" id="UP001317629"/>
    </source>
</evidence>
<dbReference type="CDD" id="cd10936">
    <property type="entry name" value="CE4_DAC2"/>
    <property type="match status" value="1"/>
</dbReference>
<dbReference type="Gene3D" id="3.20.20.370">
    <property type="entry name" value="Glycoside hydrolase/deacetylase"/>
    <property type="match status" value="1"/>
</dbReference>
<dbReference type="RefSeq" id="WP_281931001.1">
    <property type="nucleotide sequence ID" value="NZ_AP027142.1"/>
</dbReference>
<keyword evidence="2" id="KW-1133">Transmembrane helix</keyword>
<evidence type="ECO:0000256" key="1">
    <source>
        <dbReference type="SAM" id="MobiDB-lite"/>
    </source>
</evidence>
<evidence type="ECO:0000256" key="2">
    <source>
        <dbReference type="SAM" id="Phobius"/>
    </source>
</evidence>
<keyword evidence="2" id="KW-0472">Membrane</keyword>
<dbReference type="PANTHER" id="PTHR30105:SF2">
    <property type="entry name" value="DIVERGENT POLYSACCHARIDE DEACETYLASE SUPERFAMILY"/>
    <property type="match status" value="1"/>
</dbReference>
<sequence>MTDELNQPLGREAPRPAKREPRRPLAFAIGALAAAGVGALYFLPRDPFGGEPYAIARIEPYKPPETAPALPPAQPQTAAVEQTQGQLPDDSGISEIEQLSGVKVTRPGGEGSTARIIRVEPASGVRLTPAPDRRVTEKGPYGLLPKIGADGARPMDVYSRPFVTATTIKPGAPRIALVVGGVGLNAQSSLEAIDQLPEGVTLAFAPYGANLDRLVAQARARGHEALLQAPMEPFDYPQNNPGPHTLVTSAQDGGLDDLRWLMSRFTGYAGVMNHLGGRFMADETALYGALSEMAQRGLFFLDDGASAQSLAGKLAPKLSLPNAKVDVVIDQRNTLQSMDAALSQLETAARDKGAAIGFASATPAAIARVARFARDLERRGIALAPVSAVLSQKISNGAAANMGPIR</sequence>
<evidence type="ECO:0000313" key="3">
    <source>
        <dbReference type="EMBL" id="BDV33538.1"/>
    </source>
</evidence>
<evidence type="ECO:0008006" key="5">
    <source>
        <dbReference type="Google" id="ProtNLM"/>
    </source>
</evidence>
<dbReference type="Proteomes" id="UP001317629">
    <property type="component" value="Chromosome"/>
</dbReference>
<feature type="region of interest" description="Disordered" evidence="1">
    <location>
        <begin position="64"/>
        <end position="92"/>
    </location>
</feature>
<dbReference type="SUPFAM" id="SSF88713">
    <property type="entry name" value="Glycoside hydrolase/deacetylase"/>
    <property type="match status" value="1"/>
</dbReference>
<organism evidence="3 4">
    <name type="scientific">Methylocystis iwaonis</name>
    <dbReference type="NCBI Taxonomy" id="2885079"/>
    <lineage>
        <taxon>Bacteria</taxon>
        <taxon>Pseudomonadati</taxon>
        <taxon>Pseudomonadota</taxon>
        <taxon>Alphaproteobacteria</taxon>
        <taxon>Hyphomicrobiales</taxon>
        <taxon>Methylocystaceae</taxon>
        <taxon>Methylocystis</taxon>
    </lineage>
</organism>
<dbReference type="InterPro" id="IPR006837">
    <property type="entry name" value="Divergent_DAC"/>
</dbReference>
<feature type="compositionally biased region" description="Pro residues" evidence="1">
    <location>
        <begin position="64"/>
        <end position="74"/>
    </location>
</feature>
<dbReference type="PANTHER" id="PTHR30105">
    <property type="entry name" value="UNCHARACTERIZED YIBQ-RELATED"/>
    <property type="match status" value="1"/>
</dbReference>
<name>A0ABM8E6M3_9HYPH</name>
<proteinExistence type="predicted"/>
<dbReference type="Pfam" id="PF04748">
    <property type="entry name" value="Polysacc_deac_2"/>
    <property type="match status" value="1"/>
</dbReference>
<keyword evidence="4" id="KW-1185">Reference proteome</keyword>
<protein>
    <recommendedName>
        <fullName evidence="5">Divergent polysaccharide deacetylase family protein</fullName>
    </recommendedName>
</protein>
<reference evidence="3 4" key="1">
    <citation type="journal article" date="2023" name="Int. J. Syst. Evol. Microbiol.">
        <title>Methylocystis iwaonis sp. nov., a type II methane-oxidizing bacterium from surface soil of a rice paddy field in Japan, and emended description of the genus Methylocystis (ex Whittenbury et al. 1970) Bowman et al. 1993.</title>
        <authorList>
            <person name="Kaise H."/>
            <person name="Sawadogo J.B."/>
            <person name="Alam M.S."/>
            <person name="Ueno C."/>
            <person name="Dianou D."/>
            <person name="Shinjo R."/>
            <person name="Asakawa S."/>
        </authorList>
    </citation>
    <scope>NUCLEOTIDE SEQUENCE [LARGE SCALE GENOMIC DNA]</scope>
    <source>
        <strain evidence="3 4">SS37A-Re</strain>
    </source>
</reference>
<dbReference type="EMBL" id="AP027142">
    <property type="protein sequence ID" value="BDV33538.1"/>
    <property type="molecule type" value="Genomic_DNA"/>
</dbReference>